<accession>A0ABC8VT75</accession>
<dbReference type="InterPro" id="IPR011990">
    <property type="entry name" value="TPR-like_helical_dom_sf"/>
</dbReference>
<dbReference type="PANTHER" id="PTHR47933">
    <property type="entry name" value="PENTATRICOPEPTIDE REPEAT-CONTAINING PROTEIN 1, MITOCHONDRIAL"/>
    <property type="match status" value="1"/>
</dbReference>
<reference evidence="4 5" key="2">
    <citation type="submission" date="2024-10" db="EMBL/GenBank/DDBJ databases">
        <authorList>
            <person name="Ryan C."/>
        </authorList>
    </citation>
    <scope>NUCLEOTIDE SEQUENCE [LARGE SCALE GENOMIC DNA]</scope>
</reference>
<dbReference type="PANTHER" id="PTHR47933:SF24">
    <property type="entry name" value="OS05G0207200 PROTEIN"/>
    <property type="match status" value="1"/>
</dbReference>
<feature type="repeat" description="PPR" evidence="3">
    <location>
        <begin position="329"/>
        <end position="363"/>
    </location>
</feature>
<keyword evidence="5" id="KW-1185">Reference proteome</keyword>
<dbReference type="InterPro" id="IPR002885">
    <property type="entry name" value="PPR_rpt"/>
</dbReference>
<evidence type="ECO:0000313" key="5">
    <source>
        <dbReference type="Proteomes" id="UP001497457"/>
    </source>
</evidence>
<protein>
    <recommendedName>
        <fullName evidence="6">Pentatricopeptide repeat-containing protein</fullName>
    </recommendedName>
</protein>
<proteinExistence type="predicted"/>
<feature type="repeat" description="PPR" evidence="3">
    <location>
        <begin position="186"/>
        <end position="220"/>
    </location>
</feature>
<evidence type="ECO:0000256" key="2">
    <source>
        <dbReference type="ARBA" id="ARBA00022946"/>
    </source>
</evidence>
<feature type="repeat" description="PPR" evidence="3">
    <location>
        <begin position="222"/>
        <end position="252"/>
    </location>
</feature>
<dbReference type="Pfam" id="PF13041">
    <property type="entry name" value="PPR_2"/>
    <property type="match status" value="2"/>
</dbReference>
<evidence type="ECO:0000256" key="3">
    <source>
        <dbReference type="PROSITE-ProRule" id="PRU00708"/>
    </source>
</evidence>
<dbReference type="NCBIfam" id="TIGR00756">
    <property type="entry name" value="PPR"/>
    <property type="match status" value="7"/>
</dbReference>
<name>A0ABC8VT75_9POAL</name>
<feature type="repeat" description="PPR" evidence="3">
    <location>
        <begin position="151"/>
        <end position="185"/>
    </location>
</feature>
<dbReference type="InterPro" id="IPR051240">
    <property type="entry name" value="Mito_RNA-Proc/Resp"/>
</dbReference>
<evidence type="ECO:0000256" key="1">
    <source>
        <dbReference type="ARBA" id="ARBA00022737"/>
    </source>
</evidence>
<keyword evidence="1" id="KW-0677">Repeat</keyword>
<feature type="repeat" description="PPR" evidence="3">
    <location>
        <begin position="364"/>
        <end position="398"/>
    </location>
</feature>
<dbReference type="Pfam" id="PF01535">
    <property type="entry name" value="PPR"/>
    <property type="match status" value="3"/>
</dbReference>
<evidence type="ECO:0008006" key="6">
    <source>
        <dbReference type="Google" id="ProtNLM"/>
    </source>
</evidence>
<feature type="repeat" description="PPR" evidence="3">
    <location>
        <begin position="293"/>
        <end position="328"/>
    </location>
</feature>
<dbReference type="EMBL" id="OZ075120">
    <property type="protein sequence ID" value="CAL4896213.1"/>
    <property type="molecule type" value="Genomic_DNA"/>
</dbReference>
<reference evidence="5" key="1">
    <citation type="submission" date="2024-06" db="EMBL/GenBank/DDBJ databases">
        <authorList>
            <person name="Ryan C."/>
        </authorList>
    </citation>
    <scope>NUCLEOTIDE SEQUENCE [LARGE SCALE GENOMIC DNA]</scope>
</reference>
<dbReference type="AlphaFoldDB" id="A0ABC8VT75"/>
<evidence type="ECO:0000313" key="4">
    <source>
        <dbReference type="EMBL" id="CAL4896213.1"/>
    </source>
</evidence>
<dbReference type="Proteomes" id="UP001497457">
    <property type="component" value="Chromosome 10rd"/>
</dbReference>
<organism evidence="4 5">
    <name type="scientific">Urochloa decumbens</name>
    <dbReference type="NCBI Taxonomy" id="240449"/>
    <lineage>
        <taxon>Eukaryota</taxon>
        <taxon>Viridiplantae</taxon>
        <taxon>Streptophyta</taxon>
        <taxon>Embryophyta</taxon>
        <taxon>Tracheophyta</taxon>
        <taxon>Spermatophyta</taxon>
        <taxon>Magnoliopsida</taxon>
        <taxon>Liliopsida</taxon>
        <taxon>Poales</taxon>
        <taxon>Poaceae</taxon>
        <taxon>PACMAD clade</taxon>
        <taxon>Panicoideae</taxon>
        <taxon>Panicodae</taxon>
        <taxon>Paniceae</taxon>
        <taxon>Melinidinae</taxon>
        <taxon>Urochloa</taxon>
    </lineage>
</organism>
<sequence>MSAKAAMAGKKFSSYHLAAALRREPDPTAALRLFLNPSTTSTAPFRYSLLWYDLIISKLAAARLFPAMESVLSRLASSPGLRPREQLLCCVISAYGRARLPAAARRAFAHPAFPDPRTARALNTLLHALLACRAPIRDLLMVCHETRIPPVAGTYNILIRAAAASGSLEHARHLFDEMLERSIAPTVVTFGTLVTALCDAGRLEDAFQVKEVMFKRYNVPPNAYVYTSLMKGLCDKGEVDAAVRLKEEMAGNAELVLDSAVYATLLRAFFRVGRKGEVVGLLEEMKGRGIAADRVVYNAMIAGFCEDERDPSAAFAVLDDMQKNACEADVVTYDTLVVGLCKLGRWRDAAELVEDMPRRGCPPHMVTYRLLFYGMCAAGEFLEADQVLNEMVFKGFAPSKDCVRKFVQGIEREGDAALLESVLCRLAKVNALELSGWEKAVGGLLNDHAKLRLEKQLDSLRIA</sequence>
<keyword evidence="2" id="KW-0809">Transit peptide</keyword>
<dbReference type="PROSITE" id="PS51375">
    <property type="entry name" value="PPR"/>
    <property type="match status" value="7"/>
</dbReference>
<gene>
    <name evidence="4" type="ORF">URODEC1_LOCUS6505</name>
</gene>
<dbReference type="Gene3D" id="1.25.40.10">
    <property type="entry name" value="Tetratricopeptide repeat domain"/>
    <property type="match status" value="3"/>
</dbReference>
<feature type="repeat" description="PPR" evidence="3">
    <location>
        <begin position="258"/>
        <end position="292"/>
    </location>
</feature>